<dbReference type="EMBL" id="JARO02004026">
    <property type="protein sequence ID" value="KPP69290.1"/>
    <property type="molecule type" value="Genomic_DNA"/>
</dbReference>
<dbReference type="Pfam" id="PF09495">
    <property type="entry name" value="DUF2462"/>
    <property type="match status" value="1"/>
</dbReference>
<comment type="caution">
    <text evidence="2">The sequence shown here is derived from an EMBL/GenBank/DDBJ whole genome shotgun (WGS) entry which is preliminary data.</text>
</comment>
<protein>
    <submittedName>
        <fullName evidence="2">Uncharacterized protein</fullName>
    </submittedName>
</protein>
<evidence type="ECO:0000256" key="1">
    <source>
        <dbReference type="ARBA" id="ARBA00006802"/>
    </source>
</evidence>
<comment type="similarity">
    <text evidence="1">Belongs to the UPF0390 family.</text>
</comment>
<dbReference type="AlphaFoldDB" id="A0A0P7V3L2"/>
<dbReference type="PANTHER" id="PTHR16967">
    <property type="entry name" value="LEYDIG CELL TUMOR 10 KDA PROTEIN HOMOLOG"/>
    <property type="match status" value="1"/>
</dbReference>
<reference evidence="2 3" key="1">
    <citation type="submission" date="2015-08" db="EMBL/GenBank/DDBJ databases">
        <title>The genome of the Asian arowana (Scleropages formosus).</title>
        <authorList>
            <person name="Tan M.H."/>
            <person name="Gan H.M."/>
            <person name="Croft L.J."/>
            <person name="Austin C.M."/>
        </authorList>
    </citation>
    <scope>NUCLEOTIDE SEQUENCE [LARGE SCALE GENOMIC DNA]</scope>
    <source>
        <strain evidence="2">Aro1</strain>
    </source>
</reference>
<evidence type="ECO:0000313" key="2">
    <source>
        <dbReference type="EMBL" id="KPP69290.1"/>
    </source>
</evidence>
<dbReference type="Proteomes" id="UP000034805">
    <property type="component" value="Unassembled WGS sequence"/>
</dbReference>
<proteinExistence type="inferred from homology"/>
<dbReference type="STRING" id="113540.ENSSFOP00015029047"/>
<gene>
    <name evidence="2" type="ORF">Z043_111964</name>
</gene>
<dbReference type="PANTHER" id="PTHR16967:SF1">
    <property type="entry name" value="LEYDIG CELL TUMOR 10 KDA PROTEIN HOMOLOG"/>
    <property type="match status" value="1"/>
</dbReference>
<name>A0A0P7V3L2_SCLFO</name>
<organism evidence="2 3">
    <name type="scientific">Scleropages formosus</name>
    <name type="common">Asian bonytongue</name>
    <name type="synonym">Osteoglossum formosum</name>
    <dbReference type="NCBI Taxonomy" id="113540"/>
    <lineage>
        <taxon>Eukaryota</taxon>
        <taxon>Metazoa</taxon>
        <taxon>Chordata</taxon>
        <taxon>Craniata</taxon>
        <taxon>Vertebrata</taxon>
        <taxon>Euteleostomi</taxon>
        <taxon>Actinopterygii</taxon>
        <taxon>Neopterygii</taxon>
        <taxon>Teleostei</taxon>
        <taxon>Osteoglossocephala</taxon>
        <taxon>Osteoglossomorpha</taxon>
        <taxon>Osteoglossiformes</taxon>
        <taxon>Osteoglossidae</taxon>
        <taxon>Scleropages</taxon>
    </lineage>
</organism>
<accession>A0A0P7V3L2</accession>
<evidence type="ECO:0000313" key="3">
    <source>
        <dbReference type="Proteomes" id="UP000034805"/>
    </source>
</evidence>
<dbReference type="InterPro" id="IPR019034">
    <property type="entry name" value="UPF0390"/>
</dbReference>
<sequence>MRRVIAPKKAHVVQQQKLKKGLEVAIRNRIEQEVTQRASSSLHKSLNVLKSAPSLHPAYLLRSLRVDELAVDAMSFGPQLALGRAPVVLAG</sequence>